<reference evidence="3" key="1">
    <citation type="journal article" date="2012" name="Science">
        <title>The Paleozoic origin of enzymatic lignin decomposition reconstructed from 31 fungal genomes.</title>
        <authorList>
            <person name="Floudas D."/>
            <person name="Binder M."/>
            <person name="Riley R."/>
            <person name="Barry K."/>
            <person name="Blanchette R.A."/>
            <person name="Henrissat B."/>
            <person name="Martinez A.T."/>
            <person name="Otillar R."/>
            <person name="Spatafora J.W."/>
            <person name="Yadav J.S."/>
            <person name="Aerts A."/>
            <person name="Benoit I."/>
            <person name="Boyd A."/>
            <person name="Carlson A."/>
            <person name="Copeland A."/>
            <person name="Coutinho P.M."/>
            <person name="de Vries R.P."/>
            <person name="Ferreira P."/>
            <person name="Findley K."/>
            <person name="Foster B."/>
            <person name="Gaskell J."/>
            <person name="Glotzer D."/>
            <person name="Gorecki P."/>
            <person name="Heitman J."/>
            <person name="Hesse C."/>
            <person name="Hori C."/>
            <person name="Igarashi K."/>
            <person name="Jurgens J.A."/>
            <person name="Kallen N."/>
            <person name="Kersten P."/>
            <person name="Kohler A."/>
            <person name="Kuees U."/>
            <person name="Kumar T.K.A."/>
            <person name="Kuo A."/>
            <person name="LaButti K."/>
            <person name="Larrondo L.F."/>
            <person name="Lindquist E."/>
            <person name="Ling A."/>
            <person name="Lombard V."/>
            <person name="Lucas S."/>
            <person name="Lundell T."/>
            <person name="Martin R."/>
            <person name="McLaughlin D.J."/>
            <person name="Morgenstern I."/>
            <person name="Morin E."/>
            <person name="Murat C."/>
            <person name="Nagy L.G."/>
            <person name="Nolan M."/>
            <person name="Ohm R.A."/>
            <person name="Patyshakuliyeva A."/>
            <person name="Rokas A."/>
            <person name="Ruiz-Duenas F.J."/>
            <person name="Sabat G."/>
            <person name="Salamov A."/>
            <person name="Samejima M."/>
            <person name="Schmutz J."/>
            <person name="Slot J.C."/>
            <person name="St John F."/>
            <person name="Stenlid J."/>
            <person name="Sun H."/>
            <person name="Sun S."/>
            <person name="Syed K."/>
            <person name="Tsang A."/>
            <person name="Wiebenga A."/>
            <person name="Young D."/>
            <person name="Pisabarro A."/>
            <person name="Eastwood D.C."/>
            <person name="Martin F."/>
            <person name="Cullen D."/>
            <person name="Grigoriev I.V."/>
            <person name="Hibbett D.S."/>
        </authorList>
    </citation>
    <scope>NUCLEOTIDE SEQUENCE [LARGE SCALE GENOMIC DNA]</scope>
    <source>
        <strain evidence="3">TFB10046</strain>
    </source>
</reference>
<sequence length="137" mass="15004">MAVNTVKDTPHAREGNKHKSTAGKAEAVAAAAKLEQKKSTARMSTGGKPPRPMQQAKDSELNVVFISKGKKLPQLSKGSPKSAPPMPEAMHMYNTEVSYSPTNHEHALRYLQIGLEHIAKKGGHYGYDAVARRFKRL</sequence>
<gene>
    <name evidence="2" type="ORF">AURDEDRAFT_178777</name>
</gene>
<dbReference type="EMBL" id="JH689233">
    <property type="protein sequence ID" value="EJD32193.1"/>
    <property type="molecule type" value="Genomic_DNA"/>
</dbReference>
<proteinExistence type="predicted"/>
<name>J0WIT5_AURST</name>
<dbReference type="AlphaFoldDB" id="J0WIT5"/>
<protein>
    <submittedName>
        <fullName evidence="2">Uncharacterized protein</fullName>
    </submittedName>
</protein>
<evidence type="ECO:0000313" key="3">
    <source>
        <dbReference type="Proteomes" id="UP000006514"/>
    </source>
</evidence>
<feature type="compositionally biased region" description="Basic and acidic residues" evidence="1">
    <location>
        <begin position="8"/>
        <end position="17"/>
    </location>
</feature>
<accession>J0WIT5</accession>
<evidence type="ECO:0000256" key="1">
    <source>
        <dbReference type="SAM" id="MobiDB-lite"/>
    </source>
</evidence>
<dbReference type="Proteomes" id="UP000006514">
    <property type="component" value="Unassembled WGS sequence"/>
</dbReference>
<feature type="compositionally biased region" description="Low complexity" evidence="1">
    <location>
        <begin position="22"/>
        <end position="33"/>
    </location>
</feature>
<feature type="region of interest" description="Disordered" evidence="1">
    <location>
        <begin position="1"/>
        <end position="89"/>
    </location>
</feature>
<organism evidence="2 3">
    <name type="scientific">Auricularia subglabra (strain TFB-10046 / SS5)</name>
    <name type="common">White-rot fungus</name>
    <name type="synonym">Auricularia delicata (strain TFB10046)</name>
    <dbReference type="NCBI Taxonomy" id="717982"/>
    <lineage>
        <taxon>Eukaryota</taxon>
        <taxon>Fungi</taxon>
        <taxon>Dikarya</taxon>
        <taxon>Basidiomycota</taxon>
        <taxon>Agaricomycotina</taxon>
        <taxon>Agaricomycetes</taxon>
        <taxon>Auriculariales</taxon>
        <taxon>Auriculariaceae</taxon>
        <taxon>Auricularia</taxon>
    </lineage>
</organism>
<evidence type="ECO:0000313" key="2">
    <source>
        <dbReference type="EMBL" id="EJD32193.1"/>
    </source>
</evidence>
<dbReference type="KEGG" id="adl:AURDEDRAFT_178777"/>
<dbReference type="InParanoid" id="J0WIT5"/>
<keyword evidence="3" id="KW-1185">Reference proteome</keyword>